<dbReference type="EMBL" id="UINC01121554">
    <property type="protein sequence ID" value="SVC96805.1"/>
    <property type="molecule type" value="Genomic_DNA"/>
</dbReference>
<organism evidence="1">
    <name type="scientific">marine metagenome</name>
    <dbReference type="NCBI Taxonomy" id="408172"/>
    <lineage>
        <taxon>unclassified sequences</taxon>
        <taxon>metagenomes</taxon>
        <taxon>ecological metagenomes</taxon>
    </lineage>
</organism>
<name>A0A382RI16_9ZZZZ</name>
<evidence type="ECO:0000313" key="1">
    <source>
        <dbReference type="EMBL" id="SVC96805.1"/>
    </source>
</evidence>
<sequence length="124" mass="13741">MRLWIWTILMLVALTGTAAFAQPTGSTTSPVVSDDPVLMATFRLVDEGLRSSSPVRSSHVLPQVAQATGRSENDVRSHLLSKLEALEDLRQEKGAGWDHLRLRKGDLSHRQLSRLMEHLGESLT</sequence>
<protein>
    <submittedName>
        <fullName evidence="1">Uncharacterized protein</fullName>
    </submittedName>
</protein>
<feature type="non-terminal residue" evidence="1">
    <location>
        <position position="124"/>
    </location>
</feature>
<reference evidence="1" key="1">
    <citation type="submission" date="2018-05" db="EMBL/GenBank/DDBJ databases">
        <authorList>
            <person name="Lanie J.A."/>
            <person name="Ng W.-L."/>
            <person name="Kazmierczak K.M."/>
            <person name="Andrzejewski T.M."/>
            <person name="Davidsen T.M."/>
            <person name="Wayne K.J."/>
            <person name="Tettelin H."/>
            <person name="Glass J.I."/>
            <person name="Rusch D."/>
            <person name="Podicherti R."/>
            <person name="Tsui H.-C.T."/>
            <person name="Winkler M.E."/>
        </authorList>
    </citation>
    <scope>NUCLEOTIDE SEQUENCE</scope>
</reference>
<gene>
    <name evidence="1" type="ORF">METZ01_LOCUS349659</name>
</gene>
<accession>A0A382RI16</accession>
<dbReference type="AlphaFoldDB" id="A0A382RI16"/>
<proteinExistence type="predicted"/>